<reference evidence="2" key="1">
    <citation type="submission" date="2025-08" db="UniProtKB">
        <authorList>
            <consortium name="Ensembl"/>
        </authorList>
    </citation>
    <scope>IDENTIFICATION</scope>
</reference>
<reference evidence="2" key="2">
    <citation type="submission" date="2025-09" db="UniProtKB">
        <authorList>
            <consortium name="Ensembl"/>
        </authorList>
    </citation>
    <scope>IDENTIFICATION</scope>
</reference>
<dbReference type="Ensembl" id="ENSSPUT00000001232.1">
    <property type="protein sequence ID" value="ENSSPUP00000001164.1"/>
    <property type="gene ID" value="ENSSPUG00000000926.1"/>
</dbReference>
<name>A0A8D0G4N8_SPHPU</name>
<keyword evidence="3" id="KW-1185">Reference proteome</keyword>
<evidence type="ECO:0000256" key="1">
    <source>
        <dbReference type="SAM" id="Coils"/>
    </source>
</evidence>
<dbReference type="Proteomes" id="UP000694392">
    <property type="component" value="Unplaced"/>
</dbReference>
<keyword evidence="1" id="KW-0175">Coiled coil</keyword>
<accession>A0A8D0G4N8</accession>
<feature type="coiled-coil region" evidence="1">
    <location>
        <begin position="65"/>
        <end position="113"/>
    </location>
</feature>
<sequence>MAEWAPAPQVMEWETHFPRTLHPPANSRQTLVREIQLQPSDTPKWAAVAPVLPVDKRVHSHTARLESLEGRVGTAEKKLMEFSRQLESKWAAVGTLLQENGRLQRRLENMENLLKNRNFWILRLPPGSKGEVPKVTVPQVVLRGRRALHGC</sequence>
<organism evidence="2 3">
    <name type="scientific">Sphenodon punctatus</name>
    <name type="common">Tuatara</name>
    <name type="synonym">Hatteria punctata</name>
    <dbReference type="NCBI Taxonomy" id="8508"/>
    <lineage>
        <taxon>Eukaryota</taxon>
        <taxon>Metazoa</taxon>
        <taxon>Chordata</taxon>
        <taxon>Craniata</taxon>
        <taxon>Vertebrata</taxon>
        <taxon>Euteleostomi</taxon>
        <taxon>Lepidosauria</taxon>
        <taxon>Sphenodontia</taxon>
        <taxon>Sphenodontidae</taxon>
        <taxon>Sphenodon</taxon>
    </lineage>
</organism>
<dbReference type="GeneTree" id="ENSGT00940000162364"/>
<evidence type="ECO:0000313" key="2">
    <source>
        <dbReference type="Ensembl" id="ENSSPUP00000001164.1"/>
    </source>
</evidence>
<protein>
    <submittedName>
        <fullName evidence="2">Uncharacterized protein</fullName>
    </submittedName>
</protein>
<dbReference type="AlphaFoldDB" id="A0A8D0G4N8"/>
<evidence type="ECO:0000313" key="3">
    <source>
        <dbReference type="Proteomes" id="UP000694392"/>
    </source>
</evidence>
<dbReference type="OMA" id="MEWETHF"/>
<proteinExistence type="predicted"/>